<reference evidence="1" key="1">
    <citation type="submission" date="2022-10" db="EMBL/GenBank/DDBJ databases">
        <title>Culturing micro-colonial fungi from biological soil crusts in the Mojave desert and describing Neophaeococcomyces mojavensis, and introducing the new genera and species Taxawa tesnikishii.</title>
        <authorList>
            <person name="Kurbessoian T."/>
            <person name="Stajich J.E."/>
        </authorList>
    </citation>
    <scope>NUCLEOTIDE SEQUENCE</scope>
    <source>
        <strain evidence="1">JES_112</strain>
    </source>
</reference>
<dbReference type="EMBL" id="JAPDRQ010000444">
    <property type="protein sequence ID" value="KAJ9649190.1"/>
    <property type="molecule type" value="Genomic_DNA"/>
</dbReference>
<evidence type="ECO:0000313" key="1">
    <source>
        <dbReference type="EMBL" id="KAJ9649190.1"/>
    </source>
</evidence>
<gene>
    <name evidence="1" type="ORF">H2198_010900</name>
</gene>
<protein>
    <submittedName>
        <fullName evidence="1">Uncharacterized protein</fullName>
    </submittedName>
</protein>
<sequence length="633" mass="68931">MFDRSKKGEHALLIQPHFGKLEDDVLEEFGDLARSAGASIAATITARLDRPNPSTLIGSGKLDEIKAAADASGADLILVNHALSPGQERNLERFLERRVIDRTGLILDIFAQRAHSHEGKLQVELAQLRHLATRLVRGWTHLERQRGGSIGLRGPGETQLETDRRLLQKRVEQLQKRLEKVEVQRTQMRRARVRSELPRVALVGYTNAGKSTLFNAMTGAEAYAADQLFATLDPTVRRIAVPGGNVVLADTVGFVRDLPHDLVAAFRSTLSEAREADFLLHVVDAADPHREERIAQVDEVLTAVGAGDLPQLLVFNKIDRIDGADVRHDGQDGIPDESRRERVWISARDGQGLELLQAVLGKRLGLQHVTGELRLPPDAGRLRARLHQLEVIRSEQADEDGWLLQVDLPIAEAEKLAASADGAPIRALLPEKLPECAGRWPATQPRRRGATSACHLRYNVQVLHPTVMPMSIPTDAELNAQSAALGQRLQQASLQLVTAESCSGGWIAKCMTDIAGSSAFFDCGMVVYSYEAKQRLLGVRAQTLEQFGAVSRETVLEMVSGALVNSGAGIAVAVTGIAGPGGGSPDKPVGSVWIGWKRRGGYARAELFQFDGDREAIRRQTVAAALRGIDAQL</sequence>
<dbReference type="Proteomes" id="UP001172386">
    <property type="component" value="Unassembled WGS sequence"/>
</dbReference>
<keyword evidence="2" id="KW-1185">Reference proteome</keyword>
<name>A0ACC2ZNR6_9EURO</name>
<evidence type="ECO:0000313" key="2">
    <source>
        <dbReference type="Proteomes" id="UP001172386"/>
    </source>
</evidence>
<proteinExistence type="predicted"/>
<accession>A0ACC2ZNR6</accession>
<organism evidence="1 2">
    <name type="scientific">Neophaeococcomyces mojaviensis</name>
    <dbReference type="NCBI Taxonomy" id="3383035"/>
    <lineage>
        <taxon>Eukaryota</taxon>
        <taxon>Fungi</taxon>
        <taxon>Dikarya</taxon>
        <taxon>Ascomycota</taxon>
        <taxon>Pezizomycotina</taxon>
        <taxon>Eurotiomycetes</taxon>
        <taxon>Chaetothyriomycetidae</taxon>
        <taxon>Chaetothyriales</taxon>
        <taxon>Chaetothyriales incertae sedis</taxon>
        <taxon>Neophaeococcomyces</taxon>
    </lineage>
</organism>
<comment type="caution">
    <text evidence="1">The sequence shown here is derived from an EMBL/GenBank/DDBJ whole genome shotgun (WGS) entry which is preliminary data.</text>
</comment>